<dbReference type="Proteomes" id="UP000887116">
    <property type="component" value="Unassembled WGS sequence"/>
</dbReference>
<reference evidence="1" key="1">
    <citation type="submission" date="2020-07" db="EMBL/GenBank/DDBJ databases">
        <title>Multicomponent nature underlies the extraordinary mechanical properties of spider dragline silk.</title>
        <authorList>
            <person name="Kono N."/>
            <person name="Nakamura H."/>
            <person name="Mori M."/>
            <person name="Yoshida Y."/>
            <person name="Ohtoshi R."/>
            <person name="Malay A.D."/>
            <person name="Moran D.A.P."/>
            <person name="Tomita M."/>
            <person name="Numata K."/>
            <person name="Arakawa K."/>
        </authorList>
    </citation>
    <scope>NUCLEOTIDE SEQUENCE</scope>
</reference>
<sequence>MVRCMYGRLRKSVRPTAMESVACVVRLAPEADGIEELADPEEKSVGIAPKTAPFLCAPLVGVLRNLHGSLQRVCLGKAHRRKNSLMTPLRAILQSCRGILCHLC</sequence>
<dbReference type="EMBL" id="BMAO01000568">
    <property type="protein sequence ID" value="GFQ67700.1"/>
    <property type="molecule type" value="Genomic_DNA"/>
</dbReference>
<organism evidence="1 2">
    <name type="scientific">Trichonephila clavata</name>
    <name type="common">Joro spider</name>
    <name type="synonym">Nephila clavata</name>
    <dbReference type="NCBI Taxonomy" id="2740835"/>
    <lineage>
        <taxon>Eukaryota</taxon>
        <taxon>Metazoa</taxon>
        <taxon>Ecdysozoa</taxon>
        <taxon>Arthropoda</taxon>
        <taxon>Chelicerata</taxon>
        <taxon>Arachnida</taxon>
        <taxon>Araneae</taxon>
        <taxon>Araneomorphae</taxon>
        <taxon>Entelegynae</taxon>
        <taxon>Araneoidea</taxon>
        <taxon>Nephilidae</taxon>
        <taxon>Trichonephila</taxon>
    </lineage>
</organism>
<gene>
    <name evidence="1" type="ORF">TNCT_224371</name>
</gene>
<name>A0A8X6K7K4_TRICU</name>
<keyword evidence="2" id="KW-1185">Reference proteome</keyword>
<evidence type="ECO:0000313" key="2">
    <source>
        <dbReference type="Proteomes" id="UP000887116"/>
    </source>
</evidence>
<protein>
    <submittedName>
        <fullName evidence="1">Uncharacterized protein</fullName>
    </submittedName>
</protein>
<accession>A0A8X6K7K4</accession>
<proteinExistence type="predicted"/>
<dbReference type="AlphaFoldDB" id="A0A8X6K7K4"/>
<evidence type="ECO:0000313" key="1">
    <source>
        <dbReference type="EMBL" id="GFQ67700.1"/>
    </source>
</evidence>
<comment type="caution">
    <text evidence="1">The sequence shown here is derived from an EMBL/GenBank/DDBJ whole genome shotgun (WGS) entry which is preliminary data.</text>
</comment>